<accession>A0ABT9E6F1</accession>
<feature type="region of interest" description="Disordered" evidence="1">
    <location>
        <begin position="1"/>
        <end position="33"/>
    </location>
</feature>
<reference evidence="2 3" key="1">
    <citation type="submission" date="2023-08" db="EMBL/GenBank/DDBJ databases">
        <title>The draft genome sequence of Paracraurococcus sp. LOR1-02.</title>
        <authorList>
            <person name="Kingkaew E."/>
            <person name="Tanasupawat S."/>
        </authorList>
    </citation>
    <scope>NUCLEOTIDE SEQUENCE [LARGE SCALE GENOMIC DNA]</scope>
    <source>
        <strain evidence="2 3">LOR1-02</strain>
    </source>
</reference>
<name>A0ABT9E6F1_9PROT</name>
<comment type="caution">
    <text evidence="2">The sequence shown here is derived from an EMBL/GenBank/DDBJ whole genome shotgun (WGS) entry which is preliminary data.</text>
</comment>
<organism evidence="2 3">
    <name type="scientific">Paracraurococcus lichenis</name>
    <dbReference type="NCBI Taxonomy" id="3064888"/>
    <lineage>
        <taxon>Bacteria</taxon>
        <taxon>Pseudomonadati</taxon>
        <taxon>Pseudomonadota</taxon>
        <taxon>Alphaproteobacteria</taxon>
        <taxon>Acetobacterales</taxon>
        <taxon>Roseomonadaceae</taxon>
        <taxon>Paracraurococcus</taxon>
    </lineage>
</organism>
<dbReference type="RefSeq" id="WP_305106602.1">
    <property type="nucleotide sequence ID" value="NZ_JAUTWS010000034.1"/>
</dbReference>
<gene>
    <name evidence="2" type="ORF">Q7A36_25585</name>
</gene>
<evidence type="ECO:0000313" key="3">
    <source>
        <dbReference type="Proteomes" id="UP001243009"/>
    </source>
</evidence>
<sequence length="62" mass="6543">MGETSETRLTSDRSETRRPGDAAAQVVPVPAPADEASWSAQVLRYLRTHPALPVAASSGRPA</sequence>
<dbReference type="EMBL" id="JAUTWS010000034">
    <property type="protein sequence ID" value="MDO9711746.1"/>
    <property type="molecule type" value="Genomic_DNA"/>
</dbReference>
<dbReference type="Proteomes" id="UP001243009">
    <property type="component" value="Unassembled WGS sequence"/>
</dbReference>
<proteinExistence type="predicted"/>
<feature type="compositionally biased region" description="Basic and acidic residues" evidence="1">
    <location>
        <begin position="1"/>
        <end position="20"/>
    </location>
</feature>
<evidence type="ECO:0000256" key="1">
    <source>
        <dbReference type="SAM" id="MobiDB-lite"/>
    </source>
</evidence>
<keyword evidence="3" id="KW-1185">Reference proteome</keyword>
<protein>
    <submittedName>
        <fullName evidence="2">Uncharacterized protein</fullName>
    </submittedName>
</protein>
<evidence type="ECO:0000313" key="2">
    <source>
        <dbReference type="EMBL" id="MDO9711746.1"/>
    </source>
</evidence>